<keyword evidence="3 8" id="KW-1134">Transmembrane beta strand</keyword>
<evidence type="ECO:0000313" key="11">
    <source>
        <dbReference type="EMBL" id="PHN04554.1"/>
    </source>
</evidence>
<keyword evidence="12" id="KW-1185">Reference proteome</keyword>
<dbReference type="SUPFAM" id="SSF56935">
    <property type="entry name" value="Porins"/>
    <property type="match status" value="1"/>
</dbReference>
<comment type="similarity">
    <text evidence="8">Belongs to the TonB-dependent receptor family.</text>
</comment>
<keyword evidence="7 8" id="KW-0998">Cell outer membrane</keyword>
<evidence type="ECO:0000256" key="2">
    <source>
        <dbReference type="ARBA" id="ARBA00022448"/>
    </source>
</evidence>
<feature type="signal peptide" evidence="9">
    <location>
        <begin position="1"/>
        <end position="24"/>
    </location>
</feature>
<evidence type="ECO:0000256" key="6">
    <source>
        <dbReference type="ARBA" id="ARBA00023136"/>
    </source>
</evidence>
<keyword evidence="6 8" id="KW-0472">Membrane</keyword>
<dbReference type="InterPro" id="IPR012910">
    <property type="entry name" value="Plug_dom"/>
</dbReference>
<dbReference type="NCBIfam" id="TIGR04057">
    <property type="entry name" value="SusC_RagA_signa"/>
    <property type="match status" value="1"/>
</dbReference>
<comment type="subcellular location">
    <subcellularLocation>
        <location evidence="1 8">Cell outer membrane</location>
        <topology evidence="1 8">Multi-pass membrane protein</topology>
    </subcellularLocation>
</comment>
<evidence type="ECO:0000256" key="5">
    <source>
        <dbReference type="ARBA" id="ARBA00022729"/>
    </source>
</evidence>
<protein>
    <submittedName>
        <fullName evidence="11">SusC/RagA family TonB-linked outer membrane protein</fullName>
    </submittedName>
</protein>
<evidence type="ECO:0000256" key="7">
    <source>
        <dbReference type="ARBA" id="ARBA00023237"/>
    </source>
</evidence>
<sequence>MKQFNNLKHLLLLVGLLLTSAAFAQQRVTGQVSDEAGTPLIGVNVLEVGTSNGTVTDLDGNYSLQVGADAQLAISYTGYQAQQLAVNNQSVINVTMVEGAVLDEVVVIGYGTEKKINLTGSVATIGTEELTAVPVASTSGLLTGRFPGVITNQSSGLPGSDATTIRIRGFAGEPLVLVDGVQVSGGLDRIDPNDIESISVLKDASAAVYGSRAGNGVILVTTKRGKAGPPQLSYDGSFTVQEATSFLEPVGAADLAQLMREADLLDTGDADATFTAEDVENYRVGAPGYEGGDWRNALIDNFAPMQQHSLKASGGSDHVRYFTSVGYTQQESYFRSRDYDYNRFNARSNIDVSVNENLSFQIDLSYRVDNRDRAAGDVNTIFNELGTAQSTEPTELPDPDFLAWSGFLQRQPIALSTRDIVGFRDRRDDTFRGKLGLSYKIPFIEGMRLRTEINTELLQQSIKTFRKPFEVFDYEPSSGAYISQGTSGAVSTVSDYQFRRQQIYPLIALEYNRNFGDHDFKFLALAEQITRKESSVSAQRNDLLTTAIPELFTGSQDFQFANGGSFADIGRKSVVGRLNYSFKNRYLFEAAFRADGNVLFAPQTRWGYFPSFSAGWVISREPFMAGSNLFDNLKVRASYSQLGDDSANGLNGFDYLTGYQQGGIYILGNNASQPRISTLGLANPALTWEEITLYNFGLEASFLEGRLRVEADVFYRNREGLLGQNLRDIPSTFGANLPLVNLNSRNNRGIEMMVAYQQRIGEARLTISPNFTFARAKWGDVFDQEDFDDPDQLRINGRSGQWVNRNFGYATDGIFMSQEEIDGHPIDQDQAGNSTLRPGDIKYIDQNGDGVIDFRDQEVIAFADGNPELVYGLSLGFTYKNFGISTLLQGASRFSIRISGNAQTMFSNFSTPLVYHRDLRWQPDPNDPTVNINPNAALPAATTSPGANNSRNNDIFRRDVTYLRLKNVNIYYNLPTGVTSRVGISNVQLYAAGLNLFTVSSLGIFKNSFDPEEATAGNPSRNIPITRNFTGGLRITF</sequence>
<evidence type="ECO:0000256" key="8">
    <source>
        <dbReference type="PROSITE-ProRule" id="PRU01360"/>
    </source>
</evidence>
<dbReference type="EMBL" id="PDUD01000025">
    <property type="protein sequence ID" value="PHN04554.1"/>
    <property type="molecule type" value="Genomic_DNA"/>
</dbReference>
<dbReference type="NCBIfam" id="TIGR04056">
    <property type="entry name" value="OMP_RagA_SusC"/>
    <property type="match status" value="1"/>
</dbReference>
<evidence type="ECO:0000259" key="10">
    <source>
        <dbReference type="Pfam" id="PF07715"/>
    </source>
</evidence>
<dbReference type="Gene3D" id="2.40.170.20">
    <property type="entry name" value="TonB-dependent receptor, beta-barrel domain"/>
    <property type="match status" value="1"/>
</dbReference>
<organism evidence="11 12">
    <name type="scientific">Flavilitoribacter nigricans (strain ATCC 23147 / DSM 23189 / NBRC 102662 / NCIMB 1420 / SS-2)</name>
    <name type="common">Lewinella nigricans</name>
    <dbReference type="NCBI Taxonomy" id="1122177"/>
    <lineage>
        <taxon>Bacteria</taxon>
        <taxon>Pseudomonadati</taxon>
        <taxon>Bacteroidota</taxon>
        <taxon>Saprospiria</taxon>
        <taxon>Saprospirales</taxon>
        <taxon>Lewinellaceae</taxon>
        <taxon>Flavilitoribacter</taxon>
    </lineage>
</organism>
<evidence type="ECO:0000313" key="12">
    <source>
        <dbReference type="Proteomes" id="UP000223913"/>
    </source>
</evidence>
<dbReference type="PROSITE" id="PS52016">
    <property type="entry name" value="TONB_DEPENDENT_REC_3"/>
    <property type="match status" value="1"/>
</dbReference>
<keyword evidence="4 8" id="KW-0812">Transmembrane</keyword>
<dbReference type="Gene3D" id="2.60.40.1120">
    <property type="entry name" value="Carboxypeptidase-like, regulatory domain"/>
    <property type="match status" value="1"/>
</dbReference>
<accession>A0A2D0N7R2</accession>
<dbReference type="AlphaFoldDB" id="A0A2D0N7R2"/>
<dbReference type="InterPro" id="IPR037066">
    <property type="entry name" value="Plug_dom_sf"/>
</dbReference>
<evidence type="ECO:0000256" key="3">
    <source>
        <dbReference type="ARBA" id="ARBA00022452"/>
    </source>
</evidence>
<dbReference type="Pfam" id="PF07715">
    <property type="entry name" value="Plug"/>
    <property type="match status" value="1"/>
</dbReference>
<feature type="domain" description="TonB-dependent receptor plug" evidence="10">
    <location>
        <begin position="115"/>
        <end position="217"/>
    </location>
</feature>
<dbReference type="GO" id="GO:0044718">
    <property type="term" value="P:siderophore transmembrane transport"/>
    <property type="evidence" value="ECO:0007669"/>
    <property type="project" value="TreeGrafter"/>
</dbReference>
<dbReference type="PANTHER" id="PTHR30069">
    <property type="entry name" value="TONB-DEPENDENT OUTER MEMBRANE RECEPTOR"/>
    <property type="match status" value="1"/>
</dbReference>
<feature type="chain" id="PRO_5012248838" evidence="9">
    <location>
        <begin position="25"/>
        <end position="1037"/>
    </location>
</feature>
<dbReference type="SUPFAM" id="SSF49464">
    <property type="entry name" value="Carboxypeptidase regulatory domain-like"/>
    <property type="match status" value="1"/>
</dbReference>
<dbReference type="RefSeq" id="WP_099152128.1">
    <property type="nucleotide sequence ID" value="NZ_PDUD01000025.1"/>
</dbReference>
<dbReference type="OrthoDB" id="9768177at2"/>
<dbReference type="GO" id="GO:0009279">
    <property type="term" value="C:cell outer membrane"/>
    <property type="evidence" value="ECO:0007669"/>
    <property type="project" value="UniProtKB-SubCell"/>
</dbReference>
<gene>
    <name evidence="11" type="ORF">CRP01_21355</name>
</gene>
<dbReference type="Proteomes" id="UP000223913">
    <property type="component" value="Unassembled WGS sequence"/>
</dbReference>
<evidence type="ECO:0000256" key="1">
    <source>
        <dbReference type="ARBA" id="ARBA00004571"/>
    </source>
</evidence>
<dbReference type="InterPro" id="IPR008969">
    <property type="entry name" value="CarboxyPept-like_regulatory"/>
</dbReference>
<dbReference type="InterPro" id="IPR039426">
    <property type="entry name" value="TonB-dep_rcpt-like"/>
</dbReference>
<dbReference type="InterPro" id="IPR023996">
    <property type="entry name" value="TonB-dep_OMP_SusC/RagA"/>
</dbReference>
<dbReference type="InterPro" id="IPR023997">
    <property type="entry name" value="TonB-dep_OMP_SusC/RagA_CS"/>
</dbReference>
<keyword evidence="5 9" id="KW-0732">Signal</keyword>
<evidence type="ECO:0000256" key="4">
    <source>
        <dbReference type="ARBA" id="ARBA00022692"/>
    </source>
</evidence>
<keyword evidence="2 8" id="KW-0813">Transport</keyword>
<dbReference type="Gene3D" id="2.170.130.10">
    <property type="entry name" value="TonB-dependent receptor, plug domain"/>
    <property type="match status" value="1"/>
</dbReference>
<evidence type="ECO:0000256" key="9">
    <source>
        <dbReference type="SAM" id="SignalP"/>
    </source>
</evidence>
<reference evidence="11 12" key="1">
    <citation type="submission" date="2017-10" db="EMBL/GenBank/DDBJ databases">
        <title>The draft genome sequence of Lewinella nigricans NBRC 102662.</title>
        <authorList>
            <person name="Wang K."/>
        </authorList>
    </citation>
    <scope>NUCLEOTIDE SEQUENCE [LARGE SCALE GENOMIC DNA]</scope>
    <source>
        <strain evidence="11 12">NBRC 102662</strain>
    </source>
</reference>
<proteinExistence type="inferred from homology"/>
<dbReference type="FunFam" id="2.60.40.1120:FF:000003">
    <property type="entry name" value="Outer membrane protein Omp121"/>
    <property type="match status" value="1"/>
</dbReference>
<comment type="caution">
    <text evidence="11">The sequence shown here is derived from an EMBL/GenBank/DDBJ whole genome shotgun (WGS) entry which is preliminary data.</text>
</comment>
<dbReference type="InterPro" id="IPR036942">
    <property type="entry name" value="Beta-barrel_TonB_sf"/>
</dbReference>
<dbReference type="Pfam" id="PF13715">
    <property type="entry name" value="CarbopepD_reg_2"/>
    <property type="match status" value="1"/>
</dbReference>
<dbReference type="PANTHER" id="PTHR30069:SF29">
    <property type="entry name" value="HEMOGLOBIN AND HEMOGLOBIN-HAPTOGLOBIN-BINDING PROTEIN 1-RELATED"/>
    <property type="match status" value="1"/>
</dbReference>
<dbReference type="GO" id="GO:0015344">
    <property type="term" value="F:siderophore uptake transmembrane transporter activity"/>
    <property type="evidence" value="ECO:0007669"/>
    <property type="project" value="TreeGrafter"/>
</dbReference>
<name>A0A2D0N7R2_FLAN2</name>